<organism evidence="2 3">
    <name type="scientific">Alicyclobacillus fastidiosus</name>
    <dbReference type="NCBI Taxonomy" id="392011"/>
    <lineage>
        <taxon>Bacteria</taxon>
        <taxon>Bacillati</taxon>
        <taxon>Bacillota</taxon>
        <taxon>Bacilli</taxon>
        <taxon>Bacillales</taxon>
        <taxon>Alicyclobacillaceae</taxon>
        <taxon>Alicyclobacillus</taxon>
    </lineage>
</organism>
<evidence type="ECO:0000256" key="1">
    <source>
        <dbReference type="SAM" id="MobiDB-lite"/>
    </source>
</evidence>
<reference evidence="2" key="1">
    <citation type="submission" date="2022-08" db="EMBL/GenBank/DDBJ databases">
        <title>Alicyclobacillus fastidiosus DSM 17978, complete genome.</title>
        <authorList>
            <person name="Wang Q."/>
            <person name="Cai R."/>
            <person name="Wang Z."/>
        </authorList>
    </citation>
    <scope>NUCLEOTIDE SEQUENCE</scope>
    <source>
        <strain evidence="2">DSM 17978</strain>
    </source>
</reference>
<accession>A0ABY6ZKX3</accession>
<gene>
    <name evidence="2" type="ORF">NZD89_06960</name>
</gene>
<dbReference type="RefSeq" id="WP_268007007.1">
    <property type="nucleotide sequence ID" value="NZ_BSUT01000001.1"/>
</dbReference>
<sequence>MQAAFKTAGYTPKLPTFYPYQFTHVHATEGPGKTNPPTKIQNVTIYMGDGVHILVEDVFNAKDSDLSSHGSKTQLGNGMAAYYFRDSGHSMLFWNDKDGNSYTLDSIVPSAKNKQTGTAPDLNEQQLIKEQIRFNRAMAGQKNFRPNSNDRMGRFVRKRSSN</sequence>
<evidence type="ECO:0000313" key="3">
    <source>
        <dbReference type="Proteomes" id="UP001164761"/>
    </source>
</evidence>
<name>A0ABY6ZKX3_9BACL</name>
<feature type="region of interest" description="Disordered" evidence="1">
    <location>
        <begin position="142"/>
        <end position="162"/>
    </location>
</feature>
<dbReference type="EMBL" id="CP104067">
    <property type="protein sequence ID" value="WAH43132.1"/>
    <property type="molecule type" value="Genomic_DNA"/>
</dbReference>
<keyword evidence="3" id="KW-1185">Reference proteome</keyword>
<proteinExistence type="predicted"/>
<protein>
    <submittedName>
        <fullName evidence="2">Uncharacterized protein</fullName>
    </submittedName>
</protein>
<evidence type="ECO:0000313" key="2">
    <source>
        <dbReference type="EMBL" id="WAH43132.1"/>
    </source>
</evidence>
<dbReference type="Proteomes" id="UP001164761">
    <property type="component" value="Chromosome"/>
</dbReference>